<proteinExistence type="predicted"/>
<dbReference type="Proteomes" id="UP000712281">
    <property type="component" value="Unassembled WGS sequence"/>
</dbReference>
<protein>
    <submittedName>
        <fullName evidence="2">Uncharacterized protein</fullName>
    </submittedName>
</protein>
<accession>A0A8S9KLW4</accession>
<name>A0A8S9KLW4_BRACR</name>
<feature type="compositionally biased region" description="Basic and acidic residues" evidence="1">
    <location>
        <begin position="14"/>
        <end position="26"/>
    </location>
</feature>
<organism evidence="2 3">
    <name type="scientific">Brassica cretica</name>
    <name type="common">Mustard</name>
    <dbReference type="NCBI Taxonomy" id="69181"/>
    <lineage>
        <taxon>Eukaryota</taxon>
        <taxon>Viridiplantae</taxon>
        <taxon>Streptophyta</taxon>
        <taxon>Embryophyta</taxon>
        <taxon>Tracheophyta</taxon>
        <taxon>Spermatophyta</taxon>
        <taxon>Magnoliopsida</taxon>
        <taxon>eudicotyledons</taxon>
        <taxon>Gunneridae</taxon>
        <taxon>Pentapetalae</taxon>
        <taxon>rosids</taxon>
        <taxon>malvids</taxon>
        <taxon>Brassicales</taxon>
        <taxon>Brassicaceae</taxon>
        <taxon>Brassiceae</taxon>
        <taxon>Brassica</taxon>
    </lineage>
</organism>
<evidence type="ECO:0000313" key="2">
    <source>
        <dbReference type="EMBL" id="KAF2595774.1"/>
    </source>
</evidence>
<feature type="compositionally biased region" description="Polar residues" evidence="1">
    <location>
        <begin position="48"/>
        <end position="61"/>
    </location>
</feature>
<evidence type="ECO:0000256" key="1">
    <source>
        <dbReference type="SAM" id="MobiDB-lite"/>
    </source>
</evidence>
<dbReference type="AlphaFoldDB" id="A0A8S9KLW4"/>
<comment type="caution">
    <text evidence="2">The sequence shown here is derived from an EMBL/GenBank/DDBJ whole genome shotgun (WGS) entry which is preliminary data.</text>
</comment>
<reference evidence="2" key="1">
    <citation type="submission" date="2019-12" db="EMBL/GenBank/DDBJ databases">
        <title>Genome sequencing and annotation of Brassica cretica.</title>
        <authorList>
            <person name="Studholme D.J."/>
            <person name="Sarris P.F."/>
        </authorList>
    </citation>
    <scope>NUCLEOTIDE SEQUENCE</scope>
    <source>
        <strain evidence="2">PFS-001/15</strain>
        <tissue evidence="2">Leaf</tissue>
    </source>
</reference>
<gene>
    <name evidence="2" type="ORF">F2Q68_00009267</name>
</gene>
<feature type="region of interest" description="Disordered" evidence="1">
    <location>
        <begin position="1"/>
        <end position="61"/>
    </location>
</feature>
<sequence>MDLTSAAIDSTKPWNDKIDLSNDAKIKVRTSPRSSSRPVSPRRKRRLQSSISTPVSSSCLY</sequence>
<feature type="compositionally biased region" description="Low complexity" evidence="1">
    <location>
        <begin position="29"/>
        <end position="39"/>
    </location>
</feature>
<evidence type="ECO:0000313" key="3">
    <source>
        <dbReference type="Proteomes" id="UP000712281"/>
    </source>
</evidence>
<dbReference type="EMBL" id="QGKW02000717">
    <property type="protein sequence ID" value="KAF2595774.1"/>
    <property type="molecule type" value="Genomic_DNA"/>
</dbReference>